<evidence type="ECO:0008006" key="3">
    <source>
        <dbReference type="Google" id="ProtNLM"/>
    </source>
</evidence>
<organism evidence="1 2">
    <name type="scientific">Corchorus capsularis</name>
    <name type="common">Jute</name>
    <dbReference type="NCBI Taxonomy" id="210143"/>
    <lineage>
        <taxon>Eukaryota</taxon>
        <taxon>Viridiplantae</taxon>
        <taxon>Streptophyta</taxon>
        <taxon>Embryophyta</taxon>
        <taxon>Tracheophyta</taxon>
        <taxon>Spermatophyta</taxon>
        <taxon>Magnoliopsida</taxon>
        <taxon>eudicotyledons</taxon>
        <taxon>Gunneridae</taxon>
        <taxon>Pentapetalae</taxon>
        <taxon>rosids</taxon>
        <taxon>malvids</taxon>
        <taxon>Malvales</taxon>
        <taxon>Malvaceae</taxon>
        <taxon>Grewioideae</taxon>
        <taxon>Apeibeae</taxon>
        <taxon>Corchorus</taxon>
    </lineage>
</organism>
<accession>A0A1R3HVX3</accession>
<evidence type="ECO:0000313" key="2">
    <source>
        <dbReference type="Proteomes" id="UP000188268"/>
    </source>
</evidence>
<dbReference type="AlphaFoldDB" id="A0A1R3HVX3"/>
<evidence type="ECO:0000313" key="1">
    <source>
        <dbReference type="EMBL" id="OMO74519.1"/>
    </source>
</evidence>
<dbReference type="EMBL" id="AWWV01011096">
    <property type="protein sequence ID" value="OMO74519.1"/>
    <property type="molecule type" value="Genomic_DNA"/>
</dbReference>
<protein>
    <recommendedName>
        <fullName evidence="3">D-isomer specific 2-hydroxyacid dehydrogenase NAD-binding domain-containing protein</fullName>
    </recommendedName>
</protein>
<proteinExistence type="predicted"/>
<dbReference type="Gene3D" id="3.40.50.720">
    <property type="entry name" value="NAD(P)-binding Rossmann-like Domain"/>
    <property type="match status" value="1"/>
</dbReference>
<comment type="caution">
    <text evidence="1">The sequence shown here is derived from an EMBL/GenBank/DDBJ whole genome shotgun (WGS) entry which is preliminary data.</text>
</comment>
<reference evidence="1 2" key="1">
    <citation type="submission" date="2013-09" db="EMBL/GenBank/DDBJ databases">
        <title>Corchorus capsularis genome sequencing.</title>
        <authorList>
            <person name="Alam M."/>
            <person name="Haque M.S."/>
            <person name="Islam M.S."/>
            <person name="Emdad E.M."/>
            <person name="Islam M.M."/>
            <person name="Ahmed B."/>
            <person name="Halim A."/>
            <person name="Hossen Q.M.M."/>
            <person name="Hossain M.Z."/>
            <person name="Ahmed R."/>
            <person name="Khan M.M."/>
            <person name="Islam R."/>
            <person name="Rashid M.M."/>
            <person name="Khan S.A."/>
            <person name="Rahman M.S."/>
            <person name="Alam M."/>
        </authorList>
    </citation>
    <scope>NUCLEOTIDE SEQUENCE [LARGE SCALE GENOMIC DNA]</scope>
    <source>
        <strain evidence="2">cv. CVL-1</strain>
        <tissue evidence="1">Whole seedling</tissue>
    </source>
</reference>
<name>A0A1R3HVX3_COCAP</name>
<gene>
    <name evidence="1" type="ORF">CCACVL1_16641</name>
</gene>
<dbReference type="Gramene" id="OMO74519">
    <property type="protein sequence ID" value="OMO74519"/>
    <property type="gene ID" value="CCACVL1_16641"/>
</dbReference>
<sequence length="37" mass="4037">MASSSEAILVNCSRGLVIDEVALVENLKQNPYVLSWS</sequence>
<dbReference type="Proteomes" id="UP000188268">
    <property type="component" value="Unassembled WGS sequence"/>
</dbReference>
<keyword evidence="2" id="KW-1185">Reference proteome</keyword>